<feature type="region of interest" description="RNA binding" evidence="7">
    <location>
        <begin position="251"/>
        <end position="257"/>
    </location>
</feature>
<dbReference type="EC" id="2.4.2.29" evidence="7"/>
<dbReference type="Pfam" id="PF01702">
    <property type="entry name" value="TGT"/>
    <property type="match status" value="1"/>
</dbReference>
<dbReference type="NCBIfam" id="TIGR00430">
    <property type="entry name" value="Q_tRNA_tgt"/>
    <property type="match status" value="1"/>
</dbReference>
<dbReference type="InterPro" id="IPR050076">
    <property type="entry name" value="ArchSynthase1/Queuine_TRR"/>
</dbReference>
<comment type="catalytic activity">
    <reaction evidence="6 7">
        <text>7-aminomethyl-7-carbaguanine + guanosine(34) in tRNA = 7-aminomethyl-7-carbaguanosine(34) in tRNA + guanine</text>
        <dbReference type="Rhea" id="RHEA:24104"/>
        <dbReference type="Rhea" id="RHEA-COMP:10341"/>
        <dbReference type="Rhea" id="RHEA-COMP:10342"/>
        <dbReference type="ChEBI" id="CHEBI:16235"/>
        <dbReference type="ChEBI" id="CHEBI:58703"/>
        <dbReference type="ChEBI" id="CHEBI:74269"/>
        <dbReference type="ChEBI" id="CHEBI:82833"/>
        <dbReference type="EC" id="2.4.2.29"/>
    </reaction>
</comment>
<accession>A0A7V5RPW0</accession>
<keyword evidence="4 7" id="KW-0819">tRNA processing</keyword>
<feature type="binding site" evidence="7">
    <location>
        <position position="313"/>
    </location>
    <ligand>
        <name>Zn(2+)</name>
        <dbReference type="ChEBI" id="CHEBI:29105"/>
    </ligand>
</feature>
<comment type="caution">
    <text evidence="9">The sequence shown here is derived from an EMBL/GenBank/DDBJ whole genome shotgun (WGS) entry which is preliminary data.</text>
</comment>
<feature type="binding site" evidence="7">
    <location>
        <begin position="91"/>
        <end position="95"/>
    </location>
    <ligand>
        <name>substrate</name>
    </ligand>
</feature>
<dbReference type="PANTHER" id="PTHR46499">
    <property type="entry name" value="QUEUINE TRNA-RIBOSYLTRANSFERASE"/>
    <property type="match status" value="1"/>
</dbReference>
<evidence type="ECO:0000256" key="3">
    <source>
        <dbReference type="ARBA" id="ARBA00022679"/>
    </source>
</evidence>
<dbReference type="GO" id="GO:0008479">
    <property type="term" value="F:tRNA-guanosine(34) queuine transglycosylase activity"/>
    <property type="evidence" value="ECO:0007669"/>
    <property type="project" value="UniProtKB-UniRule"/>
</dbReference>
<comment type="cofactor">
    <cofactor evidence="7">
        <name>Zn(2+)</name>
        <dbReference type="ChEBI" id="CHEBI:29105"/>
    </cofactor>
    <text evidence="7">Binds 1 zinc ion per subunit.</text>
</comment>
<protein>
    <recommendedName>
        <fullName evidence="7">Queuine tRNA-ribosyltransferase</fullName>
        <ecNumber evidence="7">2.4.2.29</ecNumber>
    </recommendedName>
    <alternativeName>
        <fullName evidence="7">Guanine insertion enzyme</fullName>
    </alternativeName>
    <alternativeName>
        <fullName evidence="7">tRNA-guanine transglycosylase</fullName>
    </alternativeName>
</protein>
<feature type="region of interest" description="RNA binding; important for wobble base 34 recognition" evidence="7">
    <location>
        <begin position="275"/>
        <end position="279"/>
    </location>
</feature>
<dbReference type="HAMAP" id="MF_00168">
    <property type="entry name" value="Q_tRNA_Tgt"/>
    <property type="match status" value="1"/>
</dbReference>
<keyword evidence="7" id="KW-0862">Zinc</keyword>
<evidence type="ECO:0000256" key="6">
    <source>
        <dbReference type="ARBA" id="ARBA00050112"/>
    </source>
</evidence>
<evidence type="ECO:0000313" key="9">
    <source>
        <dbReference type="EMBL" id="HHM02576.1"/>
    </source>
</evidence>
<keyword evidence="5 7" id="KW-0671">Queuosine biosynthesis</keyword>
<feature type="binding site" evidence="7">
    <location>
        <position position="220"/>
    </location>
    <ligand>
        <name>substrate</name>
    </ligand>
</feature>
<dbReference type="SUPFAM" id="SSF51713">
    <property type="entry name" value="tRNA-guanine transglycosylase"/>
    <property type="match status" value="1"/>
</dbReference>
<dbReference type="Proteomes" id="UP000885771">
    <property type="component" value="Unassembled WGS sequence"/>
</dbReference>
<keyword evidence="3 7" id="KW-0808">Transferase</keyword>
<dbReference type="GO" id="GO:0005829">
    <property type="term" value="C:cytosol"/>
    <property type="evidence" value="ECO:0007669"/>
    <property type="project" value="TreeGrafter"/>
</dbReference>
<feature type="binding site" evidence="7">
    <location>
        <position position="308"/>
    </location>
    <ligand>
        <name>Zn(2+)</name>
        <dbReference type="ChEBI" id="CHEBI:29105"/>
    </ligand>
</feature>
<keyword evidence="2 7" id="KW-0328">Glycosyltransferase</keyword>
<comment type="similarity">
    <text evidence="7">Belongs to the queuine tRNA-ribosyltransferase family.</text>
</comment>
<evidence type="ECO:0000256" key="1">
    <source>
        <dbReference type="ARBA" id="ARBA00004691"/>
    </source>
</evidence>
<dbReference type="UniPathway" id="UPA00392"/>
<evidence type="ECO:0000256" key="7">
    <source>
        <dbReference type="HAMAP-Rule" id="MF_00168"/>
    </source>
</evidence>
<feature type="binding site" evidence="7">
    <location>
        <position position="145"/>
    </location>
    <ligand>
        <name>substrate</name>
    </ligand>
</feature>
<comment type="subunit">
    <text evidence="7">Homodimer. Within each dimer, one monomer is responsible for RNA recognition and catalysis, while the other monomer binds to the replacement base PreQ1.</text>
</comment>
<evidence type="ECO:0000259" key="8">
    <source>
        <dbReference type="Pfam" id="PF01702"/>
    </source>
</evidence>
<dbReference type="EMBL" id="DRLI01000235">
    <property type="protein sequence ID" value="HHM02576.1"/>
    <property type="molecule type" value="Genomic_DNA"/>
</dbReference>
<dbReference type="InterPro" id="IPR004803">
    <property type="entry name" value="TGT"/>
</dbReference>
<gene>
    <name evidence="7" type="primary">tgt</name>
    <name evidence="9" type="ORF">ENJ15_06145</name>
</gene>
<dbReference type="FunFam" id="3.20.20.105:FF:000001">
    <property type="entry name" value="Queuine tRNA-ribosyltransferase"/>
    <property type="match status" value="1"/>
</dbReference>
<dbReference type="AlphaFoldDB" id="A0A7V5RPW0"/>
<reference evidence="9" key="1">
    <citation type="journal article" date="2020" name="mSystems">
        <title>Genome- and Community-Level Interaction Insights into Carbon Utilization and Element Cycling Functions of Hydrothermarchaeota in Hydrothermal Sediment.</title>
        <authorList>
            <person name="Zhou Z."/>
            <person name="Liu Y."/>
            <person name="Xu W."/>
            <person name="Pan J."/>
            <person name="Luo Z.H."/>
            <person name="Li M."/>
        </authorList>
    </citation>
    <scope>NUCLEOTIDE SEQUENCE [LARGE SCALE GENOMIC DNA]</scope>
    <source>
        <strain evidence="9">HyVt-460</strain>
    </source>
</reference>
<feature type="binding site" evidence="7">
    <location>
        <position position="193"/>
    </location>
    <ligand>
        <name>substrate</name>
    </ligand>
</feature>
<evidence type="ECO:0000256" key="2">
    <source>
        <dbReference type="ARBA" id="ARBA00022676"/>
    </source>
</evidence>
<feature type="binding site" evidence="7">
    <location>
        <position position="310"/>
    </location>
    <ligand>
        <name>Zn(2+)</name>
        <dbReference type="ChEBI" id="CHEBI:29105"/>
    </ligand>
</feature>
<dbReference type="InterPro" id="IPR036511">
    <property type="entry name" value="TGT-like_sf"/>
</dbReference>
<evidence type="ECO:0000256" key="4">
    <source>
        <dbReference type="ARBA" id="ARBA00022694"/>
    </source>
</evidence>
<dbReference type="PANTHER" id="PTHR46499:SF1">
    <property type="entry name" value="QUEUINE TRNA-RIBOSYLTRANSFERASE"/>
    <property type="match status" value="1"/>
</dbReference>
<comment type="function">
    <text evidence="7">Catalyzes the base-exchange of a guanine (G) residue with the queuine precursor 7-aminomethyl-7-deazaguanine (PreQ1) at position 34 (anticodon wobble position) in tRNAs with GU(N) anticodons (tRNA-Asp, -Asn, -His and -Tyr). Catalysis occurs through a double-displacement mechanism. The nucleophile active site attacks the C1' of nucleotide 34 to detach the guanine base from the RNA, forming a covalent enzyme-RNA intermediate. The proton acceptor active site deprotonates the incoming PreQ1, allowing a nucleophilic attack on the C1' of the ribose to form the product. After dissociation, two additional enzymatic reactions on the tRNA convert PreQ1 to queuine (Q), resulting in the hypermodified nucleoside queuosine (7-(((4,5-cis-dihydroxy-2-cyclopenten-1-yl)amino)methyl)-7-deazaguanosine).</text>
</comment>
<sequence length="375" mass="42221">MKFTLLQTDTQSKARLGKIETDHGTIETPIFMPVGTQASVKTQSPKDLEELQAQIILGNTYHLYLRPGADLIAGFGGLHRFMSWNRPILTDSGGFQVFSLQELRKIDEKGVVFKSHLDGSRHLFTPLSVLETQQKIGSDIMMVLDECPAHDAEKEYVAASHQTTLKWAAAAREAYERSTPLHGYDQWLFAIVQGGTFPGLREASARALVEMDFPGYAIGGLAVGESKENMLAMTDLSTDILPAEKPRYLMGVGMPQDLLESIERGVDMFDCVMPTRNARNGTVFTHQGKLVIKAARYKTDERPMDARCSCYACRNFSRAYIRHLLNANEVLGIWLTTHHNLHYYLKLMEEARKKIKEGIFSPWKKEIITSFNNAF</sequence>
<feature type="active site" description="Proton acceptor" evidence="7">
    <location>
        <position position="91"/>
    </location>
</feature>
<organism evidence="9">
    <name type="scientific">Caldithrix abyssi</name>
    <dbReference type="NCBI Taxonomy" id="187145"/>
    <lineage>
        <taxon>Bacteria</taxon>
        <taxon>Pseudomonadati</taxon>
        <taxon>Calditrichota</taxon>
        <taxon>Calditrichia</taxon>
        <taxon>Calditrichales</taxon>
        <taxon>Calditrichaceae</taxon>
        <taxon>Caldithrix</taxon>
    </lineage>
</organism>
<dbReference type="InterPro" id="IPR002616">
    <property type="entry name" value="tRNA_ribo_trans-like"/>
</dbReference>
<dbReference type="GO" id="GO:0046872">
    <property type="term" value="F:metal ion binding"/>
    <property type="evidence" value="ECO:0007669"/>
    <property type="project" value="UniProtKB-KW"/>
</dbReference>
<dbReference type="Gene3D" id="3.20.20.105">
    <property type="entry name" value="Queuine tRNA-ribosyltransferase-like"/>
    <property type="match status" value="1"/>
</dbReference>
<evidence type="ECO:0000256" key="5">
    <source>
        <dbReference type="ARBA" id="ARBA00022785"/>
    </source>
</evidence>
<comment type="pathway">
    <text evidence="1 7">tRNA modification; tRNA-queuosine biosynthesis.</text>
</comment>
<feature type="domain" description="tRNA-guanine(15) transglycosylase-like" evidence="8">
    <location>
        <begin position="12"/>
        <end position="371"/>
    </location>
</feature>
<keyword evidence="7" id="KW-0479">Metal-binding</keyword>
<feature type="binding site" evidence="7">
    <location>
        <position position="339"/>
    </location>
    <ligand>
        <name>Zn(2+)</name>
        <dbReference type="ChEBI" id="CHEBI:29105"/>
    </ligand>
</feature>
<name>A0A7V5RPW0_CALAY</name>
<dbReference type="GO" id="GO:0008616">
    <property type="term" value="P:tRNA queuosine(34) biosynthetic process"/>
    <property type="evidence" value="ECO:0007669"/>
    <property type="project" value="UniProtKB-UniRule"/>
</dbReference>
<dbReference type="NCBIfam" id="TIGR00449">
    <property type="entry name" value="tgt_general"/>
    <property type="match status" value="1"/>
</dbReference>
<feature type="active site" description="Nucleophile" evidence="7">
    <location>
        <position position="270"/>
    </location>
</feature>
<proteinExistence type="inferred from homology"/>